<evidence type="ECO:0000256" key="7">
    <source>
        <dbReference type="ARBA" id="ARBA00022801"/>
    </source>
</evidence>
<dbReference type="InterPro" id="IPR045473">
    <property type="entry name" value="ASM_C"/>
</dbReference>
<proteinExistence type="inferred from homology"/>
<dbReference type="PANTHER" id="PTHR10340:SF57">
    <property type="entry name" value="METALLOPHOS DOMAIN-CONTAINING PROTEIN"/>
    <property type="match status" value="1"/>
</dbReference>
<accession>A0ABY7DPZ5</accession>
<dbReference type="CDD" id="cd00842">
    <property type="entry name" value="MPP_ASMase"/>
    <property type="match status" value="1"/>
</dbReference>
<dbReference type="SUPFAM" id="SSF56300">
    <property type="entry name" value="Metallo-dependent phosphatases"/>
    <property type="match status" value="1"/>
</dbReference>
<keyword evidence="4" id="KW-0964">Secreted</keyword>
<dbReference type="Pfam" id="PF19272">
    <property type="entry name" value="ASMase_C"/>
    <property type="match status" value="1"/>
</dbReference>
<dbReference type="InterPro" id="IPR041805">
    <property type="entry name" value="ASMase/PPN1_MPP"/>
</dbReference>
<evidence type="ECO:0000256" key="4">
    <source>
        <dbReference type="ARBA" id="ARBA00022525"/>
    </source>
</evidence>
<protein>
    <submittedName>
        <fullName evidence="12">ASM3B-like protein</fullName>
    </submittedName>
</protein>
<evidence type="ECO:0000256" key="9">
    <source>
        <dbReference type="ARBA" id="ARBA00023180"/>
    </source>
</evidence>
<evidence type="ECO:0000313" key="12">
    <source>
        <dbReference type="EMBL" id="WAQ98425.1"/>
    </source>
</evidence>
<reference evidence="12" key="1">
    <citation type="submission" date="2022-11" db="EMBL/GenBank/DDBJ databases">
        <title>Centuries of genome instability and evolution in soft-shell clam transmissible cancer (bioRxiv).</title>
        <authorList>
            <person name="Hart S.F.M."/>
            <person name="Yonemitsu M.A."/>
            <person name="Giersch R.M."/>
            <person name="Beal B.F."/>
            <person name="Arriagada G."/>
            <person name="Davis B.W."/>
            <person name="Ostrander E.A."/>
            <person name="Goff S.P."/>
            <person name="Metzger M.J."/>
        </authorList>
    </citation>
    <scope>NUCLEOTIDE SEQUENCE</scope>
    <source>
        <strain evidence="12">MELC-2E11</strain>
        <tissue evidence="12">Siphon/mantle</tissue>
    </source>
</reference>
<keyword evidence="9" id="KW-0325">Glycoprotein</keyword>
<feature type="domain" description="Sphingomyelin phosphodiesterase C-terminal" evidence="11">
    <location>
        <begin position="266"/>
        <end position="409"/>
    </location>
</feature>
<evidence type="ECO:0000256" key="2">
    <source>
        <dbReference type="ARBA" id="ARBA00004613"/>
    </source>
</evidence>
<organism evidence="12 13">
    <name type="scientific">Mya arenaria</name>
    <name type="common">Soft-shell clam</name>
    <dbReference type="NCBI Taxonomy" id="6604"/>
    <lineage>
        <taxon>Eukaryota</taxon>
        <taxon>Metazoa</taxon>
        <taxon>Spiralia</taxon>
        <taxon>Lophotrochozoa</taxon>
        <taxon>Mollusca</taxon>
        <taxon>Bivalvia</taxon>
        <taxon>Autobranchia</taxon>
        <taxon>Heteroconchia</taxon>
        <taxon>Euheterodonta</taxon>
        <taxon>Imparidentia</taxon>
        <taxon>Neoheterodontei</taxon>
        <taxon>Myida</taxon>
        <taxon>Myoidea</taxon>
        <taxon>Myidae</taxon>
        <taxon>Mya</taxon>
    </lineage>
</organism>
<dbReference type="InterPro" id="IPR029052">
    <property type="entry name" value="Metallo-depent_PP-like"/>
</dbReference>
<evidence type="ECO:0000256" key="5">
    <source>
        <dbReference type="ARBA" id="ARBA00022723"/>
    </source>
</evidence>
<evidence type="ECO:0000256" key="1">
    <source>
        <dbReference type="ARBA" id="ARBA00001947"/>
    </source>
</evidence>
<dbReference type="Pfam" id="PF00149">
    <property type="entry name" value="Metallophos"/>
    <property type="match status" value="1"/>
</dbReference>
<gene>
    <name evidence="12" type="ORF">MAR_022798</name>
</gene>
<keyword evidence="6" id="KW-0732">Signal</keyword>
<dbReference type="EMBL" id="CP111014">
    <property type="protein sequence ID" value="WAQ98425.1"/>
    <property type="molecule type" value="Genomic_DNA"/>
</dbReference>
<comment type="subcellular location">
    <subcellularLocation>
        <location evidence="2">Secreted</location>
    </subcellularLocation>
</comment>
<sequence length="411" mass="47197">MLPERRFVEKSDKMRPLLFYLLIGICAADEGWFWHVTDFHWDFSYWTDQLSCNGMNISKPGAFGNQWCDSPWSLVEESIKGLRLVQPNVDFVLWTGDTVPHVSDSHLSNDLNKELVMNVTTLMEREFPNTKVYATFGNHDNYPSNLFTPHNSDIYNATYMIWKTWIDDNSQVDNFHKGGYYTVKIRDGLRLVAMNSNMYYTKDTVILAGHVPPGYTTPRAVRWMTKTFNQKFVDIVLRHSSTIAALHFGHEHHDSFRIFYDGEVAVATLFIAPSVTPWRYQLPGGEVEPAHNPGARLVKYDRQTGKTLDILQYYADLDTVNLDQQFVWTLGYSATAMYGVPDLSVDSMHKVVNSLSDGSGSEFQNYVKWYNTNGKNPADLCNALCHHVVMCGLRYMTEKPFQQCLHHSTHT</sequence>
<keyword evidence="8" id="KW-0862">Zinc</keyword>
<evidence type="ECO:0000313" key="13">
    <source>
        <dbReference type="Proteomes" id="UP001164746"/>
    </source>
</evidence>
<dbReference type="InterPro" id="IPR004843">
    <property type="entry name" value="Calcineurin-like_PHP"/>
</dbReference>
<keyword evidence="5" id="KW-0479">Metal-binding</keyword>
<name>A0ABY7DPZ5_MYAAR</name>
<dbReference type="Gene3D" id="3.60.21.10">
    <property type="match status" value="1"/>
</dbReference>
<keyword evidence="7" id="KW-0378">Hydrolase</keyword>
<feature type="domain" description="Calcineurin-like phosphoesterase" evidence="10">
    <location>
        <begin position="33"/>
        <end position="253"/>
    </location>
</feature>
<comment type="cofactor">
    <cofactor evidence="1">
        <name>Zn(2+)</name>
        <dbReference type="ChEBI" id="CHEBI:29105"/>
    </cofactor>
</comment>
<dbReference type="Proteomes" id="UP001164746">
    <property type="component" value="Chromosome 3"/>
</dbReference>
<evidence type="ECO:0000256" key="3">
    <source>
        <dbReference type="ARBA" id="ARBA00008234"/>
    </source>
</evidence>
<keyword evidence="13" id="KW-1185">Reference proteome</keyword>
<evidence type="ECO:0000256" key="6">
    <source>
        <dbReference type="ARBA" id="ARBA00022729"/>
    </source>
</evidence>
<evidence type="ECO:0000256" key="8">
    <source>
        <dbReference type="ARBA" id="ARBA00022833"/>
    </source>
</evidence>
<evidence type="ECO:0000259" key="11">
    <source>
        <dbReference type="Pfam" id="PF19272"/>
    </source>
</evidence>
<comment type="similarity">
    <text evidence="3">Belongs to the acid sphingomyelinase family.</text>
</comment>
<evidence type="ECO:0000259" key="10">
    <source>
        <dbReference type="Pfam" id="PF00149"/>
    </source>
</evidence>
<dbReference type="PANTHER" id="PTHR10340">
    <property type="entry name" value="SPHINGOMYELIN PHOSPHODIESTERASE"/>
    <property type="match status" value="1"/>
</dbReference>